<evidence type="ECO:0000256" key="1">
    <source>
        <dbReference type="SAM" id="SignalP"/>
    </source>
</evidence>
<protein>
    <recommendedName>
        <fullName evidence="3">Secreted protein</fullName>
    </recommendedName>
</protein>
<keyword evidence="1" id="KW-0732">Signal</keyword>
<evidence type="ECO:0000313" key="2">
    <source>
        <dbReference type="EMBL" id="CDW37329.1"/>
    </source>
</evidence>
<evidence type="ECO:0008006" key="3">
    <source>
        <dbReference type="Google" id="ProtNLM"/>
    </source>
</evidence>
<proteinExistence type="predicted"/>
<feature type="signal peptide" evidence="1">
    <location>
        <begin position="1"/>
        <end position="26"/>
    </location>
</feature>
<name>A0A0K2UGH4_LEPSM</name>
<dbReference type="AlphaFoldDB" id="A0A0K2UGH4"/>
<accession>A0A0K2UGH4</accession>
<sequence length="81" mass="9175">MTSTADQSITFCSLFLLFSFVCLLLSTFNTEREASHSLLVDNMTFHLRGTIRAHFVQVFYSNLLSNSLVTKYACTHTCKVT</sequence>
<reference evidence="2" key="1">
    <citation type="submission" date="2014-05" db="EMBL/GenBank/DDBJ databases">
        <authorList>
            <person name="Chronopoulou M."/>
        </authorList>
    </citation>
    <scope>NUCLEOTIDE SEQUENCE</scope>
    <source>
        <tissue evidence="2">Whole organism</tissue>
    </source>
</reference>
<dbReference type="EMBL" id="HACA01019968">
    <property type="protein sequence ID" value="CDW37329.1"/>
    <property type="molecule type" value="Transcribed_RNA"/>
</dbReference>
<feature type="chain" id="PRO_5005488716" description="Secreted protein" evidence="1">
    <location>
        <begin position="27"/>
        <end position="81"/>
    </location>
</feature>
<organism evidence="2">
    <name type="scientific">Lepeophtheirus salmonis</name>
    <name type="common">Salmon louse</name>
    <name type="synonym">Caligus salmonis</name>
    <dbReference type="NCBI Taxonomy" id="72036"/>
    <lineage>
        <taxon>Eukaryota</taxon>
        <taxon>Metazoa</taxon>
        <taxon>Ecdysozoa</taxon>
        <taxon>Arthropoda</taxon>
        <taxon>Crustacea</taxon>
        <taxon>Multicrustacea</taxon>
        <taxon>Hexanauplia</taxon>
        <taxon>Copepoda</taxon>
        <taxon>Siphonostomatoida</taxon>
        <taxon>Caligidae</taxon>
        <taxon>Lepeophtheirus</taxon>
    </lineage>
</organism>